<keyword evidence="1" id="KW-0812">Transmembrane</keyword>
<dbReference type="Proteomes" id="UP000177506">
    <property type="component" value="Unassembled WGS sequence"/>
</dbReference>
<gene>
    <name evidence="2" type="ORF">BEN49_24745</name>
</gene>
<accession>A0A1G1TFP9</accession>
<dbReference type="EMBL" id="MDZA01000265">
    <property type="protein sequence ID" value="OGX89694.1"/>
    <property type="molecule type" value="Genomic_DNA"/>
</dbReference>
<comment type="caution">
    <text evidence="2">The sequence shown here is derived from an EMBL/GenBank/DDBJ whole genome shotgun (WGS) entry which is preliminary data.</text>
</comment>
<protein>
    <submittedName>
        <fullName evidence="2">Uncharacterized protein</fullName>
    </submittedName>
</protein>
<evidence type="ECO:0000313" key="2">
    <source>
        <dbReference type="EMBL" id="OGX89694.1"/>
    </source>
</evidence>
<proteinExistence type="predicted"/>
<sequence>MLGDWAKFLSWVFIFQLTARARTGRYVAVQAASAVLYAGLLVGLVPALGLAGAVWAHALRYGALLLGCGFFWLRSGRNEQLAVNS</sequence>
<reference evidence="2 3" key="1">
    <citation type="submission" date="2016-08" db="EMBL/GenBank/DDBJ databases">
        <title>Hymenobacter coccineus sp. nov., Hymenobacter lapidarius sp. nov. and Hymenobacter glacialis sp. nov., isolated from Antarctic soil.</title>
        <authorList>
            <person name="Sedlacek I."/>
            <person name="Kralova S."/>
            <person name="Kyrova K."/>
            <person name="Maslanova I."/>
            <person name="Stankova E."/>
            <person name="Vrbovska V."/>
            <person name="Nemec M."/>
            <person name="Bartak M."/>
            <person name="Svec P."/>
            <person name="Busse H.-J."/>
            <person name="Pantucek R."/>
        </authorList>
    </citation>
    <scope>NUCLEOTIDE SEQUENCE [LARGE SCALE GENOMIC DNA]</scope>
    <source>
        <strain evidence="2 3">CCM 8649</strain>
    </source>
</reference>
<organism evidence="2 3">
    <name type="scientific">Hymenobacter coccineus</name>
    <dbReference type="NCBI Taxonomy" id="1908235"/>
    <lineage>
        <taxon>Bacteria</taxon>
        <taxon>Pseudomonadati</taxon>
        <taxon>Bacteroidota</taxon>
        <taxon>Cytophagia</taxon>
        <taxon>Cytophagales</taxon>
        <taxon>Hymenobacteraceae</taxon>
        <taxon>Hymenobacter</taxon>
    </lineage>
</organism>
<keyword evidence="1" id="KW-1133">Transmembrane helix</keyword>
<feature type="transmembrane region" description="Helical" evidence="1">
    <location>
        <begin position="26"/>
        <end position="48"/>
    </location>
</feature>
<name>A0A1G1TFP9_9BACT</name>
<evidence type="ECO:0000313" key="3">
    <source>
        <dbReference type="Proteomes" id="UP000177506"/>
    </source>
</evidence>
<keyword evidence="1" id="KW-0472">Membrane</keyword>
<evidence type="ECO:0000256" key="1">
    <source>
        <dbReference type="SAM" id="Phobius"/>
    </source>
</evidence>
<dbReference type="RefSeq" id="WP_070744619.1">
    <property type="nucleotide sequence ID" value="NZ_MDZA01000265.1"/>
</dbReference>
<feature type="transmembrane region" description="Helical" evidence="1">
    <location>
        <begin position="54"/>
        <end position="73"/>
    </location>
</feature>
<dbReference type="AlphaFoldDB" id="A0A1G1TFP9"/>
<keyword evidence="3" id="KW-1185">Reference proteome</keyword>
<dbReference type="OrthoDB" id="954555at2"/>